<accession>A0A7J7J7X9</accession>
<dbReference type="EMBL" id="VXIV02002870">
    <property type="protein sequence ID" value="KAF6022302.1"/>
    <property type="molecule type" value="Genomic_DNA"/>
</dbReference>
<dbReference type="Proteomes" id="UP000593567">
    <property type="component" value="Unassembled WGS sequence"/>
</dbReference>
<sequence>MADALSSGLTLSALAMWDTLERVACGHTVTSSLHTYSQPTQFTGPLYFGVVHPSELFNAWKQTLTPVTHSLTACIR</sequence>
<reference evidence="1" key="1">
    <citation type="submission" date="2020-06" db="EMBL/GenBank/DDBJ databases">
        <title>Draft genome of Bugula neritina, a colonial animal packing powerful symbionts and potential medicines.</title>
        <authorList>
            <person name="Rayko M."/>
        </authorList>
    </citation>
    <scope>NUCLEOTIDE SEQUENCE [LARGE SCALE GENOMIC DNA]</scope>
    <source>
        <strain evidence="1">Kwan_BN1</strain>
    </source>
</reference>
<gene>
    <name evidence="1" type="ORF">EB796_019402</name>
</gene>
<organism evidence="1 2">
    <name type="scientific">Bugula neritina</name>
    <name type="common">Brown bryozoan</name>
    <name type="synonym">Sertularia neritina</name>
    <dbReference type="NCBI Taxonomy" id="10212"/>
    <lineage>
        <taxon>Eukaryota</taxon>
        <taxon>Metazoa</taxon>
        <taxon>Spiralia</taxon>
        <taxon>Lophotrochozoa</taxon>
        <taxon>Bryozoa</taxon>
        <taxon>Gymnolaemata</taxon>
        <taxon>Cheilostomatida</taxon>
        <taxon>Flustrina</taxon>
        <taxon>Buguloidea</taxon>
        <taxon>Bugulidae</taxon>
        <taxon>Bugula</taxon>
    </lineage>
</organism>
<evidence type="ECO:0000313" key="1">
    <source>
        <dbReference type="EMBL" id="KAF6022302.1"/>
    </source>
</evidence>
<name>A0A7J7J7X9_BUGNE</name>
<dbReference type="AlphaFoldDB" id="A0A7J7J7X9"/>
<comment type="caution">
    <text evidence="1">The sequence shown here is derived from an EMBL/GenBank/DDBJ whole genome shotgun (WGS) entry which is preliminary data.</text>
</comment>
<keyword evidence="2" id="KW-1185">Reference proteome</keyword>
<evidence type="ECO:0000313" key="2">
    <source>
        <dbReference type="Proteomes" id="UP000593567"/>
    </source>
</evidence>
<proteinExistence type="predicted"/>
<protein>
    <submittedName>
        <fullName evidence="1">Uncharacterized protein</fullName>
    </submittedName>
</protein>